<dbReference type="SUPFAM" id="SSF52540">
    <property type="entry name" value="P-loop containing nucleoside triphosphate hydrolases"/>
    <property type="match status" value="2"/>
</dbReference>
<dbReference type="PANTHER" id="PTHR19211">
    <property type="entry name" value="ATP-BINDING TRANSPORT PROTEIN-RELATED"/>
    <property type="match status" value="1"/>
</dbReference>
<dbReference type="FunFam" id="3.40.50.300:FF:000011">
    <property type="entry name" value="Putative ABC transporter ATP-binding component"/>
    <property type="match status" value="1"/>
</dbReference>
<dbReference type="Gene3D" id="1.10.287.380">
    <property type="entry name" value="Valyl-tRNA synthetase, C-terminal domain"/>
    <property type="match status" value="1"/>
</dbReference>
<evidence type="ECO:0000256" key="4">
    <source>
        <dbReference type="ARBA" id="ARBA00061571"/>
    </source>
</evidence>
<evidence type="ECO:0000313" key="10">
    <source>
        <dbReference type="Proteomes" id="UP000254266"/>
    </source>
</evidence>
<comment type="caution">
    <text evidence="9">The sequence shown here is derived from an EMBL/GenBank/DDBJ whole genome shotgun (WGS) entry which is preliminary data.</text>
</comment>
<name>A0A370DD07_9GAMM</name>
<dbReference type="Proteomes" id="UP000254266">
    <property type="component" value="Unassembled WGS sequence"/>
</dbReference>
<dbReference type="Pfam" id="PF12848">
    <property type="entry name" value="ABC_tran_Xtn"/>
    <property type="match status" value="1"/>
</dbReference>
<keyword evidence="6" id="KW-0175">Coiled coil</keyword>
<dbReference type="InterPro" id="IPR003439">
    <property type="entry name" value="ABC_transporter-like_ATP-bd"/>
</dbReference>
<evidence type="ECO:0000256" key="5">
    <source>
        <dbReference type="ARBA" id="ARBA00069073"/>
    </source>
</evidence>
<keyword evidence="1" id="KW-0677">Repeat</keyword>
<dbReference type="InterPro" id="IPR017871">
    <property type="entry name" value="ABC_transporter-like_CS"/>
</dbReference>
<dbReference type="InterPro" id="IPR037118">
    <property type="entry name" value="Val-tRNA_synth_C_sf"/>
</dbReference>
<dbReference type="FunFam" id="3.40.50.300:FF:002053">
    <property type="entry name" value="ABC transporter ATP-binding protein"/>
    <property type="match status" value="1"/>
</dbReference>
<keyword evidence="2" id="KW-0547">Nucleotide-binding</keyword>
<sequence length="635" mass="71516">MLTLSNLAIRRGTKVLFEQASFKIHRGNRVGITGANGCGKSSLFALILKQIHSDAGDLTIPQKTIIAHVAQETPATQKSAIDYALDGDVELRNIQQQLAEAENIDDGAAQAECHSRLEEINAYTAESRAGKLLLGLSFTTEQLTNPVSSFSGGWRMRLNLAQALMCRSDLLLLDEPTNHLDLDAVIWLEQWLLNYTGTMLLISHDRDFLDKVTSHIVHIEQQSVNLYTGNYSAFEKLRAEKLALQKSQYDKQQREIAHIESFIRRFKAKASKAKQAQGRVKALERMEMISAAHIDSPFNFSFFKPEKLPHPLMTLDDINVGYGDVEILKGASLSLLPGDRIALLGHNGAGKSTLIKLLAGELQPQKGEFEQSSELKIGYFAQHQLEQLDLEASALLHLQRLDSKLTEQQIRSYLGGFDFHGDRVLESVGPFSGGEKARLVLALLIYQKPNILLLDEPTNHLDLEMRHALSLALQEYEGAMVLVSHDRHLLRAVTDQFLLVDEGKVKVFNDDLDAYRNWLLQPKTSIENELDSSNEPKAVNKKTQRQQLADQRKLLNPLTKEIKSLEKAMGSIEQEIETIEVELSKPEMYEAENREQMEQLSKHRGDLSNKLEEIEENWLLKSEELTLLTSQQTSE</sequence>
<accession>A0A370DD07</accession>
<dbReference type="CDD" id="cd03221">
    <property type="entry name" value="ABCF_EF-3"/>
    <property type="match status" value="2"/>
</dbReference>
<gene>
    <name evidence="9" type="ORF">DIZ80_11040</name>
</gene>
<dbReference type="EMBL" id="QFXC01000011">
    <property type="protein sequence ID" value="RDH82802.1"/>
    <property type="molecule type" value="Genomic_DNA"/>
</dbReference>
<dbReference type="PANTHER" id="PTHR19211:SF14">
    <property type="entry name" value="ATP-BINDING CASSETTE SUB-FAMILY F MEMBER 1"/>
    <property type="match status" value="1"/>
</dbReference>
<feature type="domain" description="ABC transporter" evidence="8">
    <location>
        <begin position="2"/>
        <end position="246"/>
    </location>
</feature>
<dbReference type="InterPro" id="IPR050611">
    <property type="entry name" value="ABCF"/>
</dbReference>
<dbReference type="PROSITE" id="PS00211">
    <property type="entry name" value="ABC_TRANSPORTER_1"/>
    <property type="match status" value="2"/>
</dbReference>
<dbReference type="InterPro" id="IPR003593">
    <property type="entry name" value="AAA+_ATPase"/>
</dbReference>
<dbReference type="Pfam" id="PF00005">
    <property type="entry name" value="ABC_tran"/>
    <property type="match status" value="2"/>
</dbReference>
<feature type="region of interest" description="Disordered" evidence="7">
    <location>
        <begin position="529"/>
        <end position="548"/>
    </location>
</feature>
<dbReference type="Gene3D" id="3.40.50.300">
    <property type="entry name" value="P-loop containing nucleotide triphosphate hydrolases"/>
    <property type="match status" value="2"/>
</dbReference>
<evidence type="ECO:0000256" key="2">
    <source>
        <dbReference type="ARBA" id="ARBA00022741"/>
    </source>
</evidence>
<dbReference type="SMART" id="SM00382">
    <property type="entry name" value="AAA"/>
    <property type="match status" value="2"/>
</dbReference>
<keyword evidence="10" id="KW-1185">Reference proteome</keyword>
<protein>
    <recommendedName>
        <fullName evidence="5">Probable ATP-binding protein YheS</fullName>
    </recommendedName>
</protein>
<evidence type="ECO:0000256" key="7">
    <source>
        <dbReference type="SAM" id="MobiDB-lite"/>
    </source>
</evidence>
<dbReference type="GO" id="GO:0016887">
    <property type="term" value="F:ATP hydrolysis activity"/>
    <property type="evidence" value="ECO:0007669"/>
    <property type="project" value="InterPro"/>
</dbReference>
<dbReference type="AlphaFoldDB" id="A0A370DD07"/>
<evidence type="ECO:0000259" key="8">
    <source>
        <dbReference type="PROSITE" id="PS50893"/>
    </source>
</evidence>
<feature type="coiled-coil region" evidence="6">
    <location>
        <begin position="555"/>
        <end position="617"/>
    </location>
</feature>
<reference evidence="9 10" key="1">
    <citation type="journal article" date="2018" name="ISME J.">
        <title>Endosymbiont genomes yield clues of tubeworm success.</title>
        <authorList>
            <person name="Li Y."/>
            <person name="Liles M.R."/>
            <person name="Halanych K.M."/>
        </authorList>
    </citation>
    <scope>NUCLEOTIDE SEQUENCE [LARGE SCALE GENOMIC DNA]</scope>
    <source>
        <strain evidence="9">A1464</strain>
    </source>
</reference>
<comment type="similarity">
    <text evidence="4">Belongs to the ABC transporter superfamily. ABCF family. YheS subfamily.</text>
</comment>
<evidence type="ECO:0000256" key="6">
    <source>
        <dbReference type="SAM" id="Coils"/>
    </source>
</evidence>
<evidence type="ECO:0000313" key="9">
    <source>
        <dbReference type="EMBL" id="RDH82802.1"/>
    </source>
</evidence>
<dbReference type="InterPro" id="IPR027417">
    <property type="entry name" value="P-loop_NTPase"/>
</dbReference>
<dbReference type="GO" id="GO:0005524">
    <property type="term" value="F:ATP binding"/>
    <property type="evidence" value="ECO:0007669"/>
    <property type="project" value="UniProtKB-KW"/>
</dbReference>
<proteinExistence type="inferred from homology"/>
<feature type="domain" description="ABC transporter" evidence="8">
    <location>
        <begin position="313"/>
        <end position="527"/>
    </location>
</feature>
<organism evidence="9 10">
    <name type="scientific">endosymbiont of Galathealinum brachiosum</name>
    <dbReference type="NCBI Taxonomy" id="2200906"/>
    <lineage>
        <taxon>Bacteria</taxon>
        <taxon>Pseudomonadati</taxon>
        <taxon>Pseudomonadota</taxon>
        <taxon>Gammaproteobacteria</taxon>
        <taxon>sulfur-oxidizing symbionts</taxon>
    </lineage>
</organism>
<evidence type="ECO:0000256" key="3">
    <source>
        <dbReference type="ARBA" id="ARBA00022840"/>
    </source>
</evidence>
<dbReference type="InterPro" id="IPR032781">
    <property type="entry name" value="ABC_tran_Xtn"/>
</dbReference>
<evidence type="ECO:0000256" key="1">
    <source>
        <dbReference type="ARBA" id="ARBA00022737"/>
    </source>
</evidence>
<dbReference type="PROSITE" id="PS50893">
    <property type="entry name" value="ABC_TRANSPORTER_2"/>
    <property type="match status" value="2"/>
</dbReference>
<keyword evidence="3 9" id="KW-0067">ATP-binding</keyword>